<dbReference type="SUPFAM" id="SSF57845">
    <property type="entry name" value="B-box zinc-binding domain"/>
    <property type="match status" value="1"/>
</dbReference>
<dbReference type="CDD" id="cd19756">
    <property type="entry name" value="Bbox2"/>
    <property type="match status" value="1"/>
</dbReference>
<dbReference type="SMART" id="SM00336">
    <property type="entry name" value="BBOX"/>
    <property type="match status" value="1"/>
</dbReference>
<accession>H3A0N4</accession>
<proteinExistence type="predicted"/>
<organism evidence="9 10">
    <name type="scientific">Latimeria chalumnae</name>
    <name type="common">Coelacanth</name>
    <dbReference type="NCBI Taxonomy" id="7897"/>
    <lineage>
        <taxon>Eukaryota</taxon>
        <taxon>Metazoa</taxon>
        <taxon>Chordata</taxon>
        <taxon>Craniata</taxon>
        <taxon>Vertebrata</taxon>
        <taxon>Euteleostomi</taxon>
        <taxon>Coelacanthiformes</taxon>
        <taxon>Coelacanthidae</taxon>
        <taxon>Latimeria</taxon>
    </lineage>
</organism>
<feature type="coiled-coil region" evidence="5">
    <location>
        <begin position="174"/>
        <end position="216"/>
    </location>
</feature>
<dbReference type="Pfam" id="PF13445">
    <property type="entry name" value="zf-RING_UBOX"/>
    <property type="match status" value="1"/>
</dbReference>
<dbReference type="InParanoid" id="H3A0N4"/>
<dbReference type="SUPFAM" id="SSF49899">
    <property type="entry name" value="Concanavalin A-like lectins/glucanases"/>
    <property type="match status" value="1"/>
</dbReference>
<evidence type="ECO:0000259" key="6">
    <source>
        <dbReference type="PROSITE" id="PS50089"/>
    </source>
</evidence>
<reference evidence="9" key="3">
    <citation type="submission" date="2025-09" db="UniProtKB">
        <authorList>
            <consortium name="Ensembl"/>
        </authorList>
    </citation>
    <scope>IDENTIFICATION</scope>
</reference>
<dbReference type="Gene3D" id="3.30.160.60">
    <property type="entry name" value="Classic Zinc Finger"/>
    <property type="match status" value="1"/>
</dbReference>
<dbReference type="SMART" id="SM00184">
    <property type="entry name" value="RING"/>
    <property type="match status" value="1"/>
</dbReference>
<dbReference type="PANTHER" id="PTHR24103">
    <property type="entry name" value="E3 UBIQUITIN-PROTEIN LIGASE TRIM"/>
    <property type="match status" value="1"/>
</dbReference>
<evidence type="ECO:0000313" key="9">
    <source>
        <dbReference type="Ensembl" id="ENSLACP00000003205.1"/>
    </source>
</evidence>
<dbReference type="FunFam" id="2.60.120.920:FF:000004">
    <property type="entry name" value="Butyrophilin subfamily 1 member A1"/>
    <property type="match status" value="1"/>
</dbReference>
<dbReference type="InterPro" id="IPR043136">
    <property type="entry name" value="B30.2/SPRY_sf"/>
</dbReference>
<dbReference type="GO" id="GO:0008270">
    <property type="term" value="F:zinc ion binding"/>
    <property type="evidence" value="ECO:0007669"/>
    <property type="project" value="UniProtKB-KW"/>
</dbReference>
<evidence type="ECO:0000259" key="7">
    <source>
        <dbReference type="PROSITE" id="PS50119"/>
    </source>
</evidence>
<dbReference type="InterPro" id="IPR003877">
    <property type="entry name" value="SPRY_dom"/>
</dbReference>
<dbReference type="HOGENOM" id="CLU_013137_0_3_1"/>
<reference evidence="10" key="1">
    <citation type="submission" date="2011-08" db="EMBL/GenBank/DDBJ databases">
        <title>The draft genome of Latimeria chalumnae.</title>
        <authorList>
            <person name="Di Palma F."/>
            <person name="Alfoldi J."/>
            <person name="Johnson J."/>
            <person name="Berlin A."/>
            <person name="Gnerre S."/>
            <person name="Jaffe D."/>
            <person name="MacCallum I."/>
            <person name="Young S."/>
            <person name="Walker B.J."/>
            <person name="Lander E."/>
            <person name="Lindblad-Toh K."/>
        </authorList>
    </citation>
    <scope>NUCLEOTIDE SEQUENCE [LARGE SCALE GENOMIC DNA]</scope>
    <source>
        <strain evidence="10">Wild caught</strain>
    </source>
</reference>
<dbReference type="InterPro" id="IPR013320">
    <property type="entry name" value="ConA-like_dom_sf"/>
</dbReference>
<dbReference type="eggNOG" id="KOG2177">
    <property type="taxonomic scope" value="Eukaryota"/>
</dbReference>
<dbReference type="SUPFAM" id="SSF57850">
    <property type="entry name" value="RING/U-box"/>
    <property type="match status" value="1"/>
</dbReference>
<dbReference type="InterPro" id="IPR006574">
    <property type="entry name" value="PRY"/>
</dbReference>
<dbReference type="InterPro" id="IPR027370">
    <property type="entry name" value="Znf-RING_euk"/>
</dbReference>
<dbReference type="Pfam" id="PF00643">
    <property type="entry name" value="zf-B_box"/>
    <property type="match status" value="1"/>
</dbReference>
<reference evidence="9" key="2">
    <citation type="submission" date="2025-08" db="UniProtKB">
        <authorList>
            <consortium name="Ensembl"/>
        </authorList>
    </citation>
    <scope>IDENTIFICATION</scope>
</reference>
<dbReference type="CDD" id="cd16594">
    <property type="entry name" value="RING-HC_TRIM7-like_C-IV"/>
    <property type="match status" value="1"/>
</dbReference>
<dbReference type="InterPro" id="IPR013083">
    <property type="entry name" value="Znf_RING/FYVE/PHD"/>
</dbReference>
<feature type="domain" description="B30.2/SPRY" evidence="8">
    <location>
        <begin position="272"/>
        <end position="466"/>
    </location>
</feature>
<evidence type="ECO:0008006" key="11">
    <source>
        <dbReference type="Google" id="ProtNLM"/>
    </source>
</evidence>
<feature type="domain" description="B box-type" evidence="7">
    <location>
        <begin position="79"/>
        <end position="116"/>
    </location>
</feature>
<keyword evidence="3" id="KW-0862">Zinc</keyword>
<gene>
    <name evidence="9" type="primary">LOC102367194</name>
</gene>
<dbReference type="PROSITE" id="PS50188">
    <property type="entry name" value="B302_SPRY"/>
    <property type="match status" value="1"/>
</dbReference>
<dbReference type="Gene3D" id="2.60.120.920">
    <property type="match status" value="1"/>
</dbReference>
<dbReference type="InterPro" id="IPR003879">
    <property type="entry name" value="Butyrophylin_SPRY"/>
</dbReference>
<dbReference type="Gene3D" id="3.30.40.10">
    <property type="entry name" value="Zinc/RING finger domain, C3HC4 (zinc finger)"/>
    <property type="match status" value="1"/>
</dbReference>
<evidence type="ECO:0000256" key="1">
    <source>
        <dbReference type="ARBA" id="ARBA00022723"/>
    </source>
</evidence>
<evidence type="ECO:0000259" key="8">
    <source>
        <dbReference type="PROSITE" id="PS50188"/>
    </source>
</evidence>
<dbReference type="AlphaFoldDB" id="H3A0N4"/>
<dbReference type="CDD" id="cd13733">
    <property type="entry name" value="SPRY_PRY_C-I_1"/>
    <property type="match status" value="1"/>
</dbReference>
<evidence type="ECO:0000256" key="4">
    <source>
        <dbReference type="PROSITE-ProRule" id="PRU00024"/>
    </source>
</evidence>
<dbReference type="InterPro" id="IPR017907">
    <property type="entry name" value="Znf_RING_CS"/>
</dbReference>
<dbReference type="PROSITE" id="PS50119">
    <property type="entry name" value="ZF_BBOX"/>
    <property type="match status" value="1"/>
</dbReference>
<dbReference type="Pfam" id="PF00622">
    <property type="entry name" value="SPRY"/>
    <property type="match status" value="1"/>
</dbReference>
<keyword evidence="10" id="KW-1185">Reference proteome</keyword>
<dbReference type="PROSITE" id="PS00518">
    <property type="entry name" value="ZF_RING_1"/>
    <property type="match status" value="1"/>
</dbReference>
<dbReference type="PRINTS" id="PR01407">
    <property type="entry name" value="BUTYPHLNCDUF"/>
</dbReference>
<evidence type="ECO:0000313" key="10">
    <source>
        <dbReference type="Proteomes" id="UP000008672"/>
    </source>
</evidence>
<feature type="domain" description="RING-type" evidence="6">
    <location>
        <begin position="4"/>
        <end position="45"/>
    </location>
</feature>
<dbReference type="GeneTree" id="ENSGT00940000158537"/>
<evidence type="ECO:0000256" key="2">
    <source>
        <dbReference type="ARBA" id="ARBA00022771"/>
    </source>
</evidence>
<dbReference type="EMBL" id="AFYH01228247">
    <property type="status" value="NOT_ANNOTATED_CDS"/>
    <property type="molecule type" value="Genomic_DNA"/>
</dbReference>
<protein>
    <recommendedName>
        <fullName evidence="11">Tripartite motif containing 69</fullName>
    </recommendedName>
</protein>
<keyword evidence="1" id="KW-0479">Metal-binding</keyword>
<name>H3A0N4_LATCH</name>
<keyword evidence="2 4" id="KW-0863">Zinc-finger</keyword>
<dbReference type="Proteomes" id="UP000008672">
    <property type="component" value="Unassembled WGS sequence"/>
</dbReference>
<dbReference type="PROSITE" id="PS50089">
    <property type="entry name" value="ZF_RING_2"/>
    <property type="match status" value="1"/>
</dbReference>
<evidence type="ECO:0000256" key="5">
    <source>
        <dbReference type="SAM" id="Coils"/>
    </source>
</evidence>
<dbReference type="InterPro" id="IPR001841">
    <property type="entry name" value="Znf_RING"/>
</dbReference>
<dbReference type="Ensembl" id="ENSLACT00000003235.1">
    <property type="protein sequence ID" value="ENSLACP00000003205.1"/>
    <property type="gene ID" value="ENSLACG00000002863.1"/>
</dbReference>
<keyword evidence="5" id="KW-0175">Coiled coil</keyword>
<dbReference type="Pfam" id="PF13765">
    <property type="entry name" value="PRY"/>
    <property type="match status" value="1"/>
</dbReference>
<sequence length="468" mass="53650">DLSCSICLELFSDPVLLWCGHSFCRKCILRCWGSRAAPRCCPQCKRTFPRPDFKINRHLASIVENFKEVKLGAGVEPKCKIHPAEELRVFCHSDHQILCCNCAFSQEHRGHDLTSVQDAISIFKEKLGSSLKVLEDESVYLEKQCVSNSQEIDEILRLSKELDWRIGADFAELHRFLEREEQTLRARLKEREKSLIRRLEDDINQMWKEYDQIKETINGIQSFLAAQDQTAALHFRGSRTFCGKGKYSCKNTISPENSLSLKIAAFPELWGPLQYITWRKMLQVITPVPSPLKLDPDTASSALVLTKSRTRMKMRASTKDLPEAPQRFLNYMAALGTERISTGRHYWEVAVGENPAWLVGAAWPDVNRMDCVKPAPENGFWTLRLRGGSQYWASDQPLSLVARPQRVGVHLDMDLGFLSFYDARDMSHIYTYNNVRTQDQHACLCPFFCLDLSEEGINKEPLSIFHLN</sequence>
<dbReference type="SMART" id="SM00589">
    <property type="entry name" value="PRY"/>
    <property type="match status" value="1"/>
</dbReference>
<dbReference type="InterPro" id="IPR001870">
    <property type="entry name" value="B30.2/SPRY"/>
</dbReference>
<dbReference type="SMART" id="SM00449">
    <property type="entry name" value="SPRY"/>
    <property type="match status" value="1"/>
</dbReference>
<dbReference type="InterPro" id="IPR050143">
    <property type="entry name" value="TRIM/RBCC"/>
</dbReference>
<evidence type="ECO:0000256" key="3">
    <source>
        <dbReference type="ARBA" id="ARBA00022833"/>
    </source>
</evidence>
<dbReference type="InterPro" id="IPR000315">
    <property type="entry name" value="Znf_B-box"/>
</dbReference>
<dbReference type="EMBL" id="AFYH01228246">
    <property type="status" value="NOT_ANNOTATED_CDS"/>
    <property type="molecule type" value="Genomic_DNA"/>
</dbReference>